<dbReference type="EMBL" id="RKLT01000022">
    <property type="protein sequence ID" value="MBX0297559.1"/>
    <property type="molecule type" value="Genomic_DNA"/>
</dbReference>
<name>A0AAW4PHZ3_9EURY</name>
<dbReference type="RefSeq" id="WP_220582147.1">
    <property type="nucleotide sequence ID" value="NZ_RKLT01000022.1"/>
</dbReference>
<comment type="caution">
    <text evidence="1">The sequence shown here is derived from an EMBL/GenBank/DDBJ whole genome shotgun (WGS) entry which is preliminary data.</text>
</comment>
<organism evidence="1 2">
    <name type="scientific">Haloarcula nitratireducens</name>
    <dbReference type="NCBI Taxonomy" id="2487749"/>
    <lineage>
        <taxon>Archaea</taxon>
        <taxon>Methanobacteriati</taxon>
        <taxon>Methanobacteriota</taxon>
        <taxon>Stenosarchaea group</taxon>
        <taxon>Halobacteria</taxon>
        <taxon>Halobacteriales</taxon>
        <taxon>Haloarculaceae</taxon>
        <taxon>Haloarcula</taxon>
    </lineage>
</organism>
<gene>
    <name evidence="1" type="ORF">EGH23_22030</name>
</gene>
<dbReference type="AlphaFoldDB" id="A0AAW4PHZ3"/>
<reference evidence="1 2" key="1">
    <citation type="submission" date="2021-06" db="EMBL/GenBank/DDBJ databases">
        <title>Halomicroarcula sp. a new haloarchaeum isolated from saline soil.</title>
        <authorList>
            <person name="Duran-Viseras A."/>
            <person name="Sanchez-Porro C."/>
            <person name="Ventosa A."/>
        </authorList>
    </citation>
    <scope>NUCLEOTIDE SEQUENCE [LARGE SCALE GENOMIC DNA]</scope>
    <source>
        <strain evidence="1 2">F27</strain>
    </source>
</reference>
<evidence type="ECO:0000313" key="2">
    <source>
        <dbReference type="Proteomes" id="UP001430455"/>
    </source>
</evidence>
<dbReference type="Proteomes" id="UP001430455">
    <property type="component" value="Unassembled WGS sequence"/>
</dbReference>
<evidence type="ECO:0000313" key="1">
    <source>
        <dbReference type="EMBL" id="MBX0297559.1"/>
    </source>
</evidence>
<proteinExistence type="predicted"/>
<protein>
    <submittedName>
        <fullName evidence="1">Uncharacterized protein</fullName>
    </submittedName>
</protein>
<keyword evidence="2" id="KW-1185">Reference proteome</keyword>
<sequence length="56" mass="6185">MYCTPRPEFDGLLSLPGDYQTLTVVLDGTIVTRVEQPDHSFASFRTLSGNYSASDD</sequence>
<accession>A0AAW4PHZ3</accession>